<feature type="transmembrane region" description="Helical" evidence="1">
    <location>
        <begin position="712"/>
        <end position="740"/>
    </location>
</feature>
<dbReference type="EMBL" id="MG018928">
    <property type="protein sequence ID" value="ATW58117.1"/>
    <property type="molecule type" value="Genomic_DNA"/>
</dbReference>
<reference evidence="3" key="1">
    <citation type="submission" date="2017-09" db="EMBL/GenBank/DDBJ databases">
        <authorList>
            <person name="Djurhuus A.M."/>
            <person name="Carstens A.B."/>
            <person name="Hansen L.H."/>
        </authorList>
    </citation>
    <scope>NUCLEOTIDE SEQUENCE [LARGE SCALE GENOMIC DNA]</scope>
</reference>
<evidence type="ECO:0000313" key="3">
    <source>
        <dbReference type="Proteomes" id="UP000240688"/>
    </source>
</evidence>
<evidence type="ECO:0000313" key="2">
    <source>
        <dbReference type="EMBL" id="ATW58117.1"/>
    </source>
</evidence>
<keyword evidence="3" id="KW-1185">Reference proteome</keyword>
<protein>
    <submittedName>
        <fullName evidence="2">Uncharacterized protein</fullName>
    </submittedName>
</protein>
<keyword evidence="1" id="KW-0472">Membrane</keyword>
<dbReference type="Proteomes" id="UP000240688">
    <property type="component" value="Segment"/>
</dbReference>
<keyword evidence="1" id="KW-1133">Transmembrane helix</keyword>
<sequence>MGLFSSKTKVYVASSVYNMAGDIKDRSNYLKTNVVGSVVSNTGFSMGETIPRAYLAGPGIRMRTFANWSRTNYEPYVGIAYGSLVTVGTLDNNLIGTQIPRDADEQVAVQSAEIGFGDFMYWAEQWVFDNRPSRQLGEFEADYVNGQIIITYTNDGTQDVFTPVDYNQGQLYLYVVYNRYKKDEVKPWKTGDTTVVNDASGFPSTLGWKEESRTSTPHVVVINQTVHQKITWSDGRPPYEGDYGGSYNETYYETHGVWSKETYLGILPGESKITKRKQMMYQDVVLGPKTSTSWSDTIVEDDGGVTKTIVNTTTQDVQTLIYSYRIDEQDTLVSPTGPLKVMIYKQNSGNPVLDPMFQSQQSGQRFYPFIPIKINNNWVGGDLYKKTEKALKKATGGKMSKITKELKKNGDIGKIQYIYAVFGCSLNSPEDTAKEYIYRFFQMMLEATPPNPDYPTVAAWKAGYQKEYQKDLAWTAWYEQQQNNGGGWGGQWGRPEPPKPSYPVMPSRSFRIVSSTGMNYDMTIGWNMIEQTQGSGQLWAGAKVGQLRILDGGHESYPIVYTYTNGGDSGDGRIQKILGNRTMEKIIIQWQSSKNQWKQIAVYGAYHNNRVYDGKSVGISSREALGDAEESGFIIPLHEDIYRSMSLVRSTQMATACNYLVLNSYKKVKKKWYQSGIFMIVVIVVVIVITVYTGGAGGASAGLLGTNAAVGAALGFAGMAAIIVGAIANAVAAMILVNIITKASTMIFGEKLGLIIGTIASLIALQVGTAMANGQSMSTMMGTMMRADNLLKLTTAMGNGVAQYINAGNQDLIRKTEDMMQSYNKEMLGLQQKYQDDFGYGSGMLDPRNLTDINTDITETRDSFLARTLMTGSDIADMSLGMITNFADMNLQLENT</sequence>
<accession>A0A2H4P7H9</accession>
<feature type="transmembrane region" description="Helical" evidence="1">
    <location>
        <begin position="672"/>
        <end position="692"/>
    </location>
</feature>
<feature type="transmembrane region" description="Helical" evidence="1">
    <location>
        <begin position="752"/>
        <end position="772"/>
    </location>
</feature>
<name>A0A2H4P7H9_9CAUD</name>
<evidence type="ECO:0000256" key="1">
    <source>
        <dbReference type="SAM" id="Phobius"/>
    </source>
</evidence>
<keyword evidence="1" id="KW-0812">Transmembrane</keyword>
<proteinExistence type="predicted"/>
<gene>
    <name evidence="2" type="ORF">CNR35_00021</name>
</gene>
<organism evidence="2 3">
    <name type="scientific">Pseudomonas phage inbricus</name>
    <dbReference type="NCBI Taxonomy" id="2048976"/>
    <lineage>
        <taxon>Viruses</taxon>
        <taxon>Duplodnaviria</taxon>
        <taxon>Heunggongvirae</taxon>
        <taxon>Uroviricota</taxon>
        <taxon>Caudoviricetes</taxon>
        <taxon>Schitoviridae</taxon>
        <taxon>Rothmandenesvirinae</taxon>
        <taxon>Inbricusvirus</taxon>
        <taxon>Inbricusvirus inbricus</taxon>
    </lineage>
</organism>